<dbReference type="OrthoDB" id="9805416at2"/>
<dbReference type="Gene3D" id="3.30.70.260">
    <property type="match status" value="1"/>
</dbReference>
<evidence type="ECO:0000256" key="6">
    <source>
        <dbReference type="ARBA" id="ARBA00023002"/>
    </source>
</evidence>
<comment type="pathway">
    <text evidence="2">Amino-acid biosynthesis; L-serine biosynthesis; L-serine from 3-phospho-D-glycerate: step 1/3.</text>
</comment>
<dbReference type="InterPro" id="IPR006139">
    <property type="entry name" value="D-isomer_2_OHA_DH_cat_dom"/>
</dbReference>
<dbReference type="Gene3D" id="3.40.50.720">
    <property type="entry name" value="NAD(P)-binding Rossmann-like Domain"/>
    <property type="match status" value="2"/>
</dbReference>
<evidence type="ECO:0000313" key="14">
    <source>
        <dbReference type="Proteomes" id="UP000252558"/>
    </source>
</evidence>
<comment type="similarity">
    <text evidence="11">Belongs to the D-isomer specific 2-hydroxyacid dehydrogenase family.</text>
</comment>
<keyword evidence="6 11" id="KW-0560">Oxidoreductase</keyword>
<evidence type="ECO:0000256" key="4">
    <source>
        <dbReference type="ARBA" id="ARBA00013143"/>
    </source>
</evidence>
<accession>A0A368NHP3</accession>
<dbReference type="RefSeq" id="WP_114338265.1">
    <property type="nucleotide sequence ID" value="NZ_QPID01000005.1"/>
</dbReference>
<dbReference type="CDD" id="cd12174">
    <property type="entry name" value="PGDH_like_3"/>
    <property type="match status" value="1"/>
</dbReference>
<keyword evidence="14" id="KW-1185">Reference proteome</keyword>
<dbReference type="InterPro" id="IPR029752">
    <property type="entry name" value="D-isomer_DH_CS1"/>
</dbReference>
<dbReference type="Pfam" id="PF02826">
    <property type="entry name" value="2-Hacid_dh_C"/>
    <property type="match status" value="1"/>
</dbReference>
<evidence type="ECO:0000256" key="8">
    <source>
        <dbReference type="ARBA" id="ARBA00030455"/>
    </source>
</evidence>
<reference evidence="13 14" key="1">
    <citation type="submission" date="2018-07" db="EMBL/GenBank/DDBJ databases">
        <title>Corallincola holothuriorum sp. nov., a new facultative anaerobe isolated from sea cucumber Apostichopus japonicus.</title>
        <authorList>
            <person name="Xia H."/>
        </authorList>
    </citation>
    <scope>NUCLEOTIDE SEQUENCE [LARGE SCALE GENOMIC DNA]</scope>
    <source>
        <strain evidence="13 14">C4</strain>
    </source>
</reference>
<dbReference type="GO" id="GO:0051287">
    <property type="term" value="F:NAD binding"/>
    <property type="evidence" value="ECO:0007669"/>
    <property type="project" value="InterPro"/>
</dbReference>
<evidence type="ECO:0000256" key="10">
    <source>
        <dbReference type="ARBA" id="ARBA00048731"/>
    </source>
</evidence>
<gene>
    <name evidence="13" type="ORF">DU002_10150</name>
</gene>
<evidence type="ECO:0000256" key="1">
    <source>
        <dbReference type="ARBA" id="ARBA00003800"/>
    </source>
</evidence>
<evidence type="ECO:0000259" key="12">
    <source>
        <dbReference type="PROSITE" id="PS51671"/>
    </source>
</evidence>
<evidence type="ECO:0000256" key="3">
    <source>
        <dbReference type="ARBA" id="ARBA00013001"/>
    </source>
</evidence>
<dbReference type="InterPro" id="IPR036291">
    <property type="entry name" value="NAD(P)-bd_dom_sf"/>
</dbReference>
<evidence type="ECO:0000256" key="5">
    <source>
        <dbReference type="ARBA" id="ARBA00021582"/>
    </source>
</evidence>
<dbReference type="PANTHER" id="PTHR42938">
    <property type="entry name" value="FORMATE DEHYDROGENASE 1"/>
    <property type="match status" value="1"/>
</dbReference>
<sequence>MRKIRTYNQISSRGLDRFSRDSYEVGSEIAQPEAILLRSHKLTVDQIPDSVNAIARAGAGVNNIPIDECTHNGVVVFNTPGANANAVKELVLAGLLLSSRGICEGMQYVQALTENDPAILNKEVEKGKKAYAGVELTGKTLGVVGLGAIGANVANMALELGMEVIGYDPAISVEAAWRLSSDVQRAENLGALLAKCDYVTLHVPAIEATKGMINSEALSSAKQGLKLLNFARGEIVDNDAMLAALEVGKVARYISDFPSLELLGNDKVSLLPHLGASTVEAEENCAIMGANQLVDFLENGNIKNSVNFPQIRMERTHGYRLTFANDNVPKVLSQVLALLADMNINVIDLLNKSRNDIAYTILDIEQQPDAQLLAAVAGVEHVFHVRAV</sequence>
<dbReference type="AlphaFoldDB" id="A0A368NHP3"/>
<dbReference type="EC" id="1.1.1.95" evidence="4"/>
<dbReference type="SUPFAM" id="SSF52283">
    <property type="entry name" value="Formate/glycerate dehydrogenase catalytic domain-like"/>
    <property type="match status" value="1"/>
</dbReference>
<comment type="catalytic activity">
    <reaction evidence="9">
        <text>(R)-2-hydroxyglutarate + NAD(+) = 2-oxoglutarate + NADH + H(+)</text>
        <dbReference type="Rhea" id="RHEA:49612"/>
        <dbReference type="ChEBI" id="CHEBI:15378"/>
        <dbReference type="ChEBI" id="CHEBI:15801"/>
        <dbReference type="ChEBI" id="CHEBI:16810"/>
        <dbReference type="ChEBI" id="CHEBI:57540"/>
        <dbReference type="ChEBI" id="CHEBI:57945"/>
        <dbReference type="EC" id="1.1.1.399"/>
    </reaction>
</comment>
<dbReference type="EMBL" id="QPID01000005">
    <property type="protein sequence ID" value="RCU49978.1"/>
    <property type="molecule type" value="Genomic_DNA"/>
</dbReference>
<protein>
    <recommendedName>
        <fullName evidence="5">D-3-phosphoglycerate dehydrogenase</fullName>
        <ecNumber evidence="3">1.1.1.399</ecNumber>
        <ecNumber evidence="4">1.1.1.95</ecNumber>
    </recommendedName>
    <alternativeName>
        <fullName evidence="8">2-oxoglutarate reductase</fullName>
    </alternativeName>
</protein>
<evidence type="ECO:0000256" key="11">
    <source>
        <dbReference type="RuleBase" id="RU003719"/>
    </source>
</evidence>
<dbReference type="Pfam" id="PF00389">
    <property type="entry name" value="2-Hacid_dh"/>
    <property type="match status" value="1"/>
</dbReference>
<feature type="domain" description="ACT" evidence="12">
    <location>
        <begin position="320"/>
        <end position="388"/>
    </location>
</feature>
<evidence type="ECO:0000256" key="2">
    <source>
        <dbReference type="ARBA" id="ARBA00005216"/>
    </source>
</evidence>
<comment type="caution">
    <text evidence="13">The sequence shown here is derived from an EMBL/GenBank/DDBJ whole genome shotgun (WGS) entry which is preliminary data.</text>
</comment>
<dbReference type="SUPFAM" id="SSF55021">
    <property type="entry name" value="ACT-like"/>
    <property type="match status" value="1"/>
</dbReference>
<dbReference type="InterPro" id="IPR045865">
    <property type="entry name" value="ACT-like_dom_sf"/>
</dbReference>
<proteinExistence type="inferred from homology"/>
<dbReference type="InterPro" id="IPR006140">
    <property type="entry name" value="D-isomer_DH_NAD-bd"/>
</dbReference>
<dbReference type="Proteomes" id="UP000252558">
    <property type="component" value="Unassembled WGS sequence"/>
</dbReference>
<evidence type="ECO:0000256" key="9">
    <source>
        <dbReference type="ARBA" id="ARBA00048126"/>
    </source>
</evidence>
<comment type="function">
    <text evidence="1">Catalyzes the reversible oxidation of 3-phospho-D-glycerate to 3-phosphonooxypyruvate, the first step of the phosphorylated L-serine biosynthesis pathway. Also catalyzes the reversible oxidation of 2-hydroxyglutarate to 2-oxoglutarate.</text>
</comment>
<keyword evidence="7" id="KW-0520">NAD</keyword>
<organism evidence="13 14">
    <name type="scientific">Corallincola holothuriorum</name>
    <dbReference type="NCBI Taxonomy" id="2282215"/>
    <lineage>
        <taxon>Bacteria</taxon>
        <taxon>Pseudomonadati</taxon>
        <taxon>Pseudomonadota</taxon>
        <taxon>Gammaproteobacteria</taxon>
        <taxon>Alteromonadales</taxon>
        <taxon>Psychromonadaceae</taxon>
        <taxon>Corallincola</taxon>
    </lineage>
</organism>
<evidence type="ECO:0000256" key="7">
    <source>
        <dbReference type="ARBA" id="ARBA00023027"/>
    </source>
</evidence>
<name>A0A368NHP3_9GAMM</name>
<dbReference type="InterPro" id="IPR002912">
    <property type="entry name" value="ACT_dom"/>
</dbReference>
<dbReference type="UniPathway" id="UPA00135">
    <property type="reaction ID" value="UER00196"/>
</dbReference>
<dbReference type="PROSITE" id="PS51671">
    <property type="entry name" value="ACT"/>
    <property type="match status" value="1"/>
</dbReference>
<dbReference type="SUPFAM" id="SSF51735">
    <property type="entry name" value="NAD(P)-binding Rossmann-fold domains"/>
    <property type="match status" value="1"/>
</dbReference>
<dbReference type="EC" id="1.1.1.399" evidence="3"/>
<dbReference type="FunFam" id="3.40.50.720:FF:000584">
    <property type="entry name" value="D-3-phosphoglycerate dehydrogenase"/>
    <property type="match status" value="1"/>
</dbReference>
<comment type="catalytic activity">
    <reaction evidence="10">
        <text>(2R)-3-phosphoglycerate + NAD(+) = 3-phosphooxypyruvate + NADH + H(+)</text>
        <dbReference type="Rhea" id="RHEA:12641"/>
        <dbReference type="ChEBI" id="CHEBI:15378"/>
        <dbReference type="ChEBI" id="CHEBI:18110"/>
        <dbReference type="ChEBI" id="CHEBI:57540"/>
        <dbReference type="ChEBI" id="CHEBI:57945"/>
        <dbReference type="ChEBI" id="CHEBI:58272"/>
        <dbReference type="EC" id="1.1.1.95"/>
    </reaction>
</comment>
<evidence type="ECO:0000313" key="13">
    <source>
        <dbReference type="EMBL" id="RCU49978.1"/>
    </source>
</evidence>
<dbReference type="PANTHER" id="PTHR42938:SF47">
    <property type="entry name" value="HYDROXYPYRUVATE REDUCTASE"/>
    <property type="match status" value="1"/>
</dbReference>
<dbReference type="GO" id="GO:0004617">
    <property type="term" value="F:phosphoglycerate dehydrogenase activity"/>
    <property type="evidence" value="ECO:0007669"/>
    <property type="project" value="UniProtKB-EC"/>
</dbReference>
<dbReference type="PROSITE" id="PS00065">
    <property type="entry name" value="D_2_HYDROXYACID_DH_1"/>
    <property type="match status" value="1"/>
</dbReference>